<evidence type="ECO:0000256" key="3">
    <source>
        <dbReference type="RuleBase" id="RU363034"/>
    </source>
</evidence>
<dbReference type="Proteomes" id="UP000325684">
    <property type="component" value="Unassembled WGS sequence"/>
</dbReference>
<proteinExistence type="inferred from homology"/>
<evidence type="ECO:0000313" key="6">
    <source>
        <dbReference type="EMBL" id="KAB0264792.1"/>
    </source>
</evidence>
<dbReference type="GO" id="GO:0004252">
    <property type="term" value="F:serine-type endopeptidase activity"/>
    <property type="evidence" value="ECO:0007669"/>
    <property type="project" value="InterPro"/>
</dbReference>
<dbReference type="PRINTS" id="PR00722">
    <property type="entry name" value="CHYMOTRYPSIN"/>
</dbReference>
<dbReference type="GO" id="GO:0006508">
    <property type="term" value="P:proteolysis"/>
    <property type="evidence" value="ECO:0007669"/>
    <property type="project" value="UniProtKB-KW"/>
</dbReference>
<keyword evidence="2" id="KW-1015">Disulfide bond</keyword>
<dbReference type="SMART" id="SM00020">
    <property type="entry name" value="Tryp_SPc"/>
    <property type="match status" value="1"/>
</dbReference>
<feature type="signal peptide" evidence="4">
    <location>
        <begin position="1"/>
        <end position="25"/>
    </location>
</feature>
<dbReference type="InterPro" id="IPR043504">
    <property type="entry name" value="Peptidase_S1_PA_chymotrypsin"/>
</dbReference>
<evidence type="ECO:0000256" key="4">
    <source>
        <dbReference type="SAM" id="SignalP"/>
    </source>
</evidence>
<dbReference type="InterPro" id="IPR033116">
    <property type="entry name" value="TRYPSIN_SER"/>
</dbReference>
<dbReference type="InterPro" id="IPR050430">
    <property type="entry name" value="Peptidase_S1"/>
</dbReference>
<keyword evidence="3 6" id="KW-0645">Protease</keyword>
<dbReference type="InterPro" id="IPR009003">
    <property type="entry name" value="Peptidase_S1_PA"/>
</dbReference>
<keyword evidence="7" id="KW-1185">Reference proteome</keyword>
<comment type="caution">
    <text evidence="6">The sequence shown here is derived from an EMBL/GenBank/DDBJ whole genome shotgun (WGS) entry which is preliminary data.</text>
</comment>
<accession>A0A5N3P4X9</accession>
<dbReference type="InterPro" id="IPR018114">
    <property type="entry name" value="TRYPSIN_HIS"/>
</dbReference>
<dbReference type="PROSITE" id="PS00134">
    <property type="entry name" value="TRYPSIN_HIS"/>
    <property type="match status" value="1"/>
</dbReference>
<reference evidence="6 7" key="1">
    <citation type="journal article" date="2019" name="Microorganisms">
        <title>Genome Insights into the Novel Species Microvirga brassicacearum, a Rapeseed Endophyte with Biotechnological Potential.</title>
        <authorList>
            <person name="Jimenez-Gomez A."/>
            <person name="Saati-Santamaria Z."/>
            <person name="Igual J.M."/>
            <person name="Rivas R."/>
            <person name="Mateos P.F."/>
            <person name="Garcia-Fraile P."/>
        </authorList>
    </citation>
    <scope>NUCLEOTIDE SEQUENCE [LARGE SCALE GENOMIC DNA]</scope>
    <source>
        <strain evidence="6 7">CDVBN77</strain>
    </source>
</reference>
<evidence type="ECO:0000313" key="7">
    <source>
        <dbReference type="Proteomes" id="UP000325684"/>
    </source>
</evidence>
<dbReference type="PROSITE" id="PS00135">
    <property type="entry name" value="TRYPSIN_SER"/>
    <property type="match status" value="1"/>
</dbReference>
<evidence type="ECO:0000259" key="5">
    <source>
        <dbReference type="PROSITE" id="PS50240"/>
    </source>
</evidence>
<dbReference type="PROSITE" id="PS50240">
    <property type="entry name" value="TRYPSIN_DOM"/>
    <property type="match status" value="1"/>
</dbReference>
<organism evidence="6 7">
    <name type="scientific">Microvirga brassicacearum</name>
    <dbReference type="NCBI Taxonomy" id="2580413"/>
    <lineage>
        <taxon>Bacteria</taxon>
        <taxon>Pseudomonadati</taxon>
        <taxon>Pseudomonadota</taxon>
        <taxon>Alphaproteobacteria</taxon>
        <taxon>Hyphomicrobiales</taxon>
        <taxon>Methylobacteriaceae</taxon>
        <taxon>Microvirga</taxon>
    </lineage>
</organism>
<dbReference type="OrthoDB" id="267336at2"/>
<evidence type="ECO:0000256" key="2">
    <source>
        <dbReference type="ARBA" id="ARBA00023157"/>
    </source>
</evidence>
<evidence type="ECO:0000256" key="1">
    <source>
        <dbReference type="ARBA" id="ARBA00007664"/>
    </source>
</evidence>
<dbReference type="Pfam" id="PF00089">
    <property type="entry name" value="Trypsin"/>
    <property type="match status" value="1"/>
</dbReference>
<dbReference type="InterPro" id="IPR001314">
    <property type="entry name" value="Peptidase_S1A"/>
</dbReference>
<feature type="chain" id="PRO_5024462963" evidence="4">
    <location>
        <begin position="26"/>
        <end position="251"/>
    </location>
</feature>
<feature type="domain" description="Peptidase S1" evidence="5">
    <location>
        <begin position="26"/>
        <end position="240"/>
    </location>
</feature>
<keyword evidence="3" id="KW-0378">Hydrolase</keyword>
<keyword evidence="4" id="KW-0732">Signal</keyword>
<dbReference type="Gene3D" id="2.40.10.10">
    <property type="entry name" value="Trypsin-like serine proteases"/>
    <property type="match status" value="1"/>
</dbReference>
<dbReference type="SUPFAM" id="SSF50494">
    <property type="entry name" value="Trypsin-like serine proteases"/>
    <property type="match status" value="1"/>
</dbReference>
<dbReference type="InterPro" id="IPR001254">
    <property type="entry name" value="Trypsin_dom"/>
</dbReference>
<protein>
    <submittedName>
        <fullName evidence="6">Trypsin-like serine protease</fullName>
    </submittedName>
</protein>
<sequence length="251" mass="25743">MIKRLLRPVLAASLALVFVAPAAHAIVGGAEDAGLLSRASVMVLSSKGGVCSAVVVAPDVVLTAAHCVTGADEHRVHFRDGAGEPILIVPAAKAVHPGYDAKAIEKRTRSIDLALVRLPEPLPARFETATLDPARPAKGDPVTVAGYGLARDGDAKTTGTFRAADLTVIEPYGPSQILLWVQGKGAAGACQGDSGGPMTAGDTVVAITSWSAGTKASRCGGITQGILLGAQRSWIDRVVAGWQRAAQWSGN</sequence>
<dbReference type="AlphaFoldDB" id="A0A5N3P4X9"/>
<name>A0A5N3P4X9_9HYPH</name>
<dbReference type="PANTHER" id="PTHR24276">
    <property type="entry name" value="POLYSERASE-RELATED"/>
    <property type="match status" value="1"/>
</dbReference>
<keyword evidence="3" id="KW-0720">Serine protease</keyword>
<comment type="similarity">
    <text evidence="1">Belongs to the peptidase S1 family.</text>
</comment>
<dbReference type="EMBL" id="VCMV01000058">
    <property type="protein sequence ID" value="KAB0264792.1"/>
    <property type="molecule type" value="Genomic_DNA"/>
</dbReference>
<gene>
    <name evidence="6" type="ORF">FEZ63_21485</name>
</gene>
<dbReference type="RefSeq" id="WP_150948474.1">
    <property type="nucleotide sequence ID" value="NZ_VCMV01000058.1"/>
</dbReference>
<dbReference type="PANTHER" id="PTHR24276:SF98">
    <property type="entry name" value="FI18310P1-RELATED"/>
    <property type="match status" value="1"/>
</dbReference>